<evidence type="ECO:0000313" key="1">
    <source>
        <dbReference type="EMBL" id="PNX70684.1"/>
    </source>
</evidence>
<proteinExistence type="predicted"/>
<dbReference type="InterPro" id="IPR032675">
    <property type="entry name" value="LRR_dom_sf"/>
</dbReference>
<evidence type="ECO:0000313" key="2">
    <source>
        <dbReference type="Proteomes" id="UP000236291"/>
    </source>
</evidence>
<organism evidence="1 2">
    <name type="scientific">Trifolium pratense</name>
    <name type="common">Red clover</name>
    <dbReference type="NCBI Taxonomy" id="57577"/>
    <lineage>
        <taxon>Eukaryota</taxon>
        <taxon>Viridiplantae</taxon>
        <taxon>Streptophyta</taxon>
        <taxon>Embryophyta</taxon>
        <taxon>Tracheophyta</taxon>
        <taxon>Spermatophyta</taxon>
        <taxon>Magnoliopsida</taxon>
        <taxon>eudicotyledons</taxon>
        <taxon>Gunneridae</taxon>
        <taxon>Pentapetalae</taxon>
        <taxon>rosids</taxon>
        <taxon>fabids</taxon>
        <taxon>Fabales</taxon>
        <taxon>Fabaceae</taxon>
        <taxon>Papilionoideae</taxon>
        <taxon>50 kb inversion clade</taxon>
        <taxon>NPAAA clade</taxon>
        <taxon>Hologalegina</taxon>
        <taxon>IRL clade</taxon>
        <taxon>Trifolieae</taxon>
        <taxon>Trifolium</taxon>
    </lineage>
</organism>
<sequence>MSGLHHLIIRENDLTEVGLIAILDGCPLLKTLKLEECYYLILSESLSIRCLEQLKDFQLINTRDPDLYDSDGYYVGPGE</sequence>
<dbReference type="Gene3D" id="3.80.10.10">
    <property type="entry name" value="Ribonuclease Inhibitor"/>
    <property type="match status" value="1"/>
</dbReference>
<dbReference type="STRING" id="57577.A0A2K3KWQ8"/>
<name>A0A2K3KWQ8_TRIPR</name>
<dbReference type="EMBL" id="ASHM01115278">
    <property type="protein sequence ID" value="PNX70684.1"/>
    <property type="molecule type" value="Genomic_DNA"/>
</dbReference>
<protein>
    <submittedName>
        <fullName evidence="1">F-box protein skip19</fullName>
    </submittedName>
</protein>
<accession>A0A2K3KWQ8</accession>
<dbReference type="Proteomes" id="UP000236291">
    <property type="component" value="Unassembled WGS sequence"/>
</dbReference>
<gene>
    <name evidence="1" type="ORF">L195_g057640</name>
</gene>
<reference evidence="1 2" key="1">
    <citation type="journal article" date="2014" name="Am. J. Bot.">
        <title>Genome assembly and annotation for red clover (Trifolium pratense; Fabaceae).</title>
        <authorList>
            <person name="Istvanek J."/>
            <person name="Jaros M."/>
            <person name="Krenek A."/>
            <person name="Repkova J."/>
        </authorList>
    </citation>
    <scope>NUCLEOTIDE SEQUENCE [LARGE SCALE GENOMIC DNA]</scope>
    <source>
        <strain evidence="2">cv. Tatra</strain>
        <tissue evidence="1">Young leaves</tissue>
    </source>
</reference>
<dbReference type="SUPFAM" id="SSF52047">
    <property type="entry name" value="RNI-like"/>
    <property type="match status" value="1"/>
</dbReference>
<comment type="caution">
    <text evidence="1">The sequence shown here is derived from an EMBL/GenBank/DDBJ whole genome shotgun (WGS) entry which is preliminary data.</text>
</comment>
<feature type="non-terminal residue" evidence="1">
    <location>
        <position position="79"/>
    </location>
</feature>
<dbReference type="AlphaFoldDB" id="A0A2K3KWQ8"/>
<reference evidence="1 2" key="2">
    <citation type="journal article" date="2017" name="Front. Plant Sci.">
        <title>Gene Classification and Mining of Molecular Markers Useful in Red Clover (Trifolium pratense) Breeding.</title>
        <authorList>
            <person name="Istvanek J."/>
            <person name="Dluhosova J."/>
            <person name="Dluhos P."/>
            <person name="Patkova L."/>
            <person name="Nedelnik J."/>
            <person name="Repkova J."/>
        </authorList>
    </citation>
    <scope>NUCLEOTIDE SEQUENCE [LARGE SCALE GENOMIC DNA]</scope>
    <source>
        <strain evidence="2">cv. Tatra</strain>
        <tissue evidence="1">Young leaves</tissue>
    </source>
</reference>